<feature type="transmembrane region" description="Helical" evidence="5">
    <location>
        <begin position="6"/>
        <end position="23"/>
    </location>
</feature>
<evidence type="ECO:0000259" key="6">
    <source>
        <dbReference type="PROSITE" id="PS50234"/>
    </source>
</evidence>
<reference evidence="7 8" key="1">
    <citation type="journal article" date="2009" name="PLoS Genet.">
        <title>Adaptations to submarine hydrothermal environments exemplified by the genome of Nautilia profundicola.</title>
        <authorList>
            <person name="Campbell B.J."/>
            <person name="Smith J.L."/>
            <person name="Hanson T.E."/>
            <person name="Klotz M.G."/>
            <person name="Stein L.Y."/>
            <person name="Lee C.K."/>
            <person name="Wu D."/>
            <person name="Robinson J.M."/>
            <person name="Khouri H.M."/>
            <person name="Eisen J.A."/>
            <person name="Cary S.C."/>
        </authorList>
    </citation>
    <scope>NUCLEOTIDE SEQUENCE [LARGE SCALE GENOMIC DNA]</scope>
    <source>
        <strain evidence="8">ATCC BAA-1463 / DSM 18972 / AmH</strain>
    </source>
</reference>
<protein>
    <submittedName>
        <fullName evidence="7">von Willebrand factor, type A</fullName>
    </submittedName>
</protein>
<dbReference type="RefSeq" id="WP_012663688.1">
    <property type="nucleotide sequence ID" value="NC_012115.1"/>
</dbReference>
<dbReference type="Gene3D" id="3.40.50.410">
    <property type="entry name" value="von Willebrand factor, type A domain"/>
    <property type="match status" value="1"/>
</dbReference>
<name>B9L896_NAUPA</name>
<evidence type="ECO:0000256" key="3">
    <source>
        <dbReference type="ARBA" id="ARBA00022989"/>
    </source>
</evidence>
<dbReference type="Pfam" id="PF00092">
    <property type="entry name" value="VWA"/>
    <property type="match status" value="1"/>
</dbReference>
<dbReference type="InterPro" id="IPR036465">
    <property type="entry name" value="vWFA_dom_sf"/>
</dbReference>
<evidence type="ECO:0000313" key="7">
    <source>
        <dbReference type="EMBL" id="ACM92316.1"/>
    </source>
</evidence>
<feature type="transmembrane region" description="Helical" evidence="5">
    <location>
        <begin position="261"/>
        <end position="279"/>
    </location>
</feature>
<keyword evidence="8" id="KW-1185">Reference proteome</keyword>
<dbReference type="PANTHER" id="PTHR22550:SF5">
    <property type="entry name" value="LEUCINE ZIPPER PROTEIN 4"/>
    <property type="match status" value="1"/>
</dbReference>
<proteinExistence type="predicted"/>
<dbReference type="PANTHER" id="PTHR22550">
    <property type="entry name" value="SPORE GERMINATION PROTEIN"/>
    <property type="match status" value="1"/>
</dbReference>
<dbReference type="PROSITE" id="PS50234">
    <property type="entry name" value="VWFA"/>
    <property type="match status" value="1"/>
</dbReference>
<dbReference type="AlphaFoldDB" id="B9L896"/>
<evidence type="ECO:0000256" key="1">
    <source>
        <dbReference type="ARBA" id="ARBA00022475"/>
    </source>
</evidence>
<dbReference type="eggNOG" id="COG2304">
    <property type="taxonomic scope" value="Bacteria"/>
</dbReference>
<dbReference type="InterPro" id="IPR002035">
    <property type="entry name" value="VWF_A"/>
</dbReference>
<keyword evidence="3 5" id="KW-1133">Transmembrane helix</keyword>
<dbReference type="SUPFAM" id="SSF53300">
    <property type="entry name" value="vWA-like"/>
    <property type="match status" value="1"/>
</dbReference>
<feature type="transmembrane region" description="Helical" evidence="5">
    <location>
        <begin position="44"/>
        <end position="63"/>
    </location>
</feature>
<keyword evidence="4 5" id="KW-0472">Membrane</keyword>
<dbReference type="SMART" id="SM00327">
    <property type="entry name" value="VWA"/>
    <property type="match status" value="1"/>
</dbReference>
<evidence type="ECO:0000256" key="2">
    <source>
        <dbReference type="ARBA" id="ARBA00022692"/>
    </source>
</evidence>
<accession>B9L896</accession>
<dbReference type="OrthoDB" id="6206554at2"/>
<organism evidence="7 8">
    <name type="scientific">Nautilia profundicola (strain ATCC BAA-1463 / DSM 18972 / AmH)</name>
    <dbReference type="NCBI Taxonomy" id="598659"/>
    <lineage>
        <taxon>Bacteria</taxon>
        <taxon>Pseudomonadati</taxon>
        <taxon>Campylobacterota</taxon>
        <taxon>Epsilonproteobacteria</taxon>
        <taxon>Nautiliales</taxon>
        <taxon>Nautiliaceae</taxon>
        <taxon>Nautilia</taxon>
    </lineage>
</organism>
<evidence type="ECO:0000256" key="4">
    <source>
        <dbReference type="ARBA" id="ARBA00023136"/>
    </source>
</evidence>
<dbReference type="HOGENOM" id="CLU_024570_0_2_7"/>
<dbReference type="EMBL" id="CP001279">
    <property type="protein sequence ID" value="ACM92316.1"/>
    <property type="molecule type" value="Genomic_DNA"/>
</dbReference>
<gene>
    <name evidence="7" type="ordered locus">NAMH_0436</name>
</gene>
<evidence type="ECO:0000313" key="8">
    <source>
        <dbReference type="Proteomes" id="UP000000448"/>
    </source>
</evidence>
<dbReference type="KEGG" id="nam:NAMH_0436"/>
<keyword evidence="1" id="KW-1003">Cell membrane</keyword>
<sequence>MSFEYPLFLIIPVLYLILKYFFSSEDDRIIFPNAHIFQKSKNRFSLLEFFIIFFLSVALASPVKSKIITNTHKKGYNIVIDLDTSGSMAEFNKIDAAKAVSLDFAKKRKNDALGLVVFGNIAYIASPLTFDKKTFEDILKRIYVSIAGGKTAIYDALFLSSNLFKNANGEKIIILLTDGMDNMSITPLDVVIKKLKKEHIKVYSIAIGGDADLSVLKKISKETNGKFYIASSLEDLKKIYSDINKLTKSNIKSNIQILNEYYFSYPLFLALILFLIYLYQYRKNIWNF</sequence>
<dbReference type="Proteomes" id="UP000000448">
    <property type="component" value="Chromosome"/>
</dbReference>
<dbReference type="STRING" id="598659.NAMH_0436"/>
<evidence type="ECO:0000256" key="5">
    <source>
        <dbReference type="SAM" id="Phobius"/>
    </source>
</evidence>
<feature type="domain" description="VWFA" evidence="6">
    <location>
        <begin position="77"/>
        <end position="243"/>
    </location>
</feature>
<keyword evidence="2 5" id="KW-0812">Transmembrane</keyword>
<dbReference type="InterPro" id="IPR050768">
    <property type="entry name" value="UPF0353/GerABKA_families"/>
</dbReference>